<dbReference type="InterPro" id="IPR027417">
    <property type="entry name" value="P-loop_NTPase"/>
</dbReference>
<evidence type="ECO:0000313" key="3">
    <source>
        <dbReference type="EMBL" id="HAC6693726.1"/>
    </source>
</evidence>
<protein>
    <recommendedName>
        <fullName evidence="2">Zona occludens toxin N-terminal domain-containing protein</fullName>
    </recommendedName>
</protein>
<comment type="caution">
    <text evidence="3">The sequence shown here is derived from an EMBL/GenBank/DDBJ whole genome shotgun (WGS) entry which is preliminary data.</text>
</comment>
<feature type="domain" description="Zona occludens toxin N-terminal" evidence="2">
    <location>
        <begin position="7"/>
        <end position="210"/>
    </location>
</feature>
<reference evidence="3" key="2">
    <citation type="submission" date="2018-09" db="EMBL/GenBank/DDBJ databases">
        <authorList>
            <consortium name="NCBI Pathogen Detection Project"/>
        </authorList>
    </citation>
    <scope>NUCLEOTIDE SEQUENCE</scope>
    <source>
        <strain evidence="3">2702-77</strain>
    </source>
</reference>
<feature type="transmembrane region" description="Helical" evidence="1">
    <location>
        <begin position="229"/>
        <end position="249"/>
    </location>
</feature>
<reference evidence="3" key="1">
    <citation type="journal article" date="2018" name="Genome Biol.">
        <title>SKESA: strategic k-mer extension for scrupulous assemblies.</title>
        <authorList>
            <person name="Souvorov A."/>
            <person name="Agarwala R."/>
            <person name="Lipman D.J."/>
        </authorList>
    </citation>
    <scope>NUCLEOTIDE SEQUENCE</scope>
    <source>
        <strain evidence="3">2702-77</strain>
    </source>
</reference>
<dbReference type="EMBL" id="DAAMHO010000005">
    <property type="protein sequence ID" value="HAC6693726.1"/>
    <property type="molecule type" value="Genomic_DNA"/>
</dbReference>
<proteinExistence type="predicted"/>
<keyword evidence="1" id="KW-0472">Membrane</keyword>
<dbReference type="InterPro" id="IPR008900">
    <property type="entry name" value="Zot_N"/>
</dbReference>
<dbReference type="Pfam" id="PF05707">
    <property type="entry name" value="Zot"/>
    <property type="match status" value="1"/>
</dbReference>
<evidence type="ECO:0000256" key="1">
    <source>
        <dbReference type="SAM" id="Phobius"/>
    </source>
</evidence>
<keyword evidence="1" id="KW-0812">Transmembrane</keyword>
<dbReference type="AlphaFoldDB" id="A0A702BPC9"/>
<keyword evidence="1" id="KW-1133">Transmembrane helix</keyword>
<name>A0A702BPC9_SALBN</name>
<organism evidence="3">
    <name type="scientific">Salmonella bongori serovar 44:r:-</name>
    <dbReference type="NCBI Taxonomy" id="1967585"/>
    <lineage>
        <taxon>Bacteria</taxon>
        <taxon>Pseudomonadati</taxon>
        <taxon>Pseudomonadota</taxon>
        <taxon>Gammaproteobacteria</taxon>
        <taxon>Enterobacterales</taxon>
        <taxon>Enterobacteriaceae</taxon>
        <taxon>Salmonella</taxon>
    </lineage>
</organism>
<evidence type="ECO:0000259" key="2">
    <source>
        <dbReference type="Pfam" id="PF05707"/>
    </source>
</evidence>
<accession>A0A702BPC9</accession>
<gene>
    <name evidence="3" type="ORF">G0D16_05335</name>
</gene>
<dbReference type="Gene3D" id="3.40.50.300">
    <property type="entry name" value="P-loop containing nucleotide triphosphate hydrolases"/>
    <property type="match status" value="1"/>
</dbReference>
<sequence length="369" mass="41061">MAISGYIGLPGSGKSFECVSNVLLPAVQAGRRVVTNIIGVNPDVIYDYCVDALNLDRASLGVVVVVDSRTMKQQDFFPYKNANDETVTDTLCQPGDLIMADEAWRLWPKDSDVCTEHRSFFAEHRHFTNPLNGTSCDFVYMTQSLATVARYIRDRQDKTFRMKKLTSLGFSTRYRVDVFEGAKTTKAALIQQYQCSYKKEIFPLYKSHDTENGQEKVVDKRQSFLNGRFFFRHLFIPSFLLTIGGYFIFNITQKHMTSLEDETGMEKSSSVVPAQVNAGNAFPVAVAQENYPASASSARSSVSSTWRIGGRLVKGDLSYVVLVNVDGRVRMELLNGFSFNGLYMSGFVDGEKVTVWSGSLSGAGTGLLK</sequence>